<dbReference type="Proteomes" id="UP001161580">
    <property type="component" value="Unassembled WGS sequence"/>
</dbReference>
<name>A0AAE3QG52_9HYPH</name>
<gene>
    <name evidence="2" type="ORF">MRS75_24425</name>
</gene>
<evidence type="ECO:0000313" key="2">
    <source>
        <dbReference type="EMBL" id="MDI7925192.1"/>
    </source>
</evidence>
<proteinExistence type="predicted"/>
<keyword evidence="2" id="KW-0808">Transferase</keyword>
<organism evidence="2 3">
    <name type="scientific">Ferirhizobium litorale</name>
    <dbReference type="NCBI Taxonomy" id="2927786"/>
    <lineage>
        <taxon>Bacteria</taxon>
        <taxon>Pseudomonadati</taxon>
        <taxon>Pseudomonadota</taxon>
        <taxon>Alphaproteobacteria</taxon>
        <taxon>Hyphomicrobiales</taxon>
        <taxon>Rhizobiaceae</taxon>
        <taxon>Ferirhizobium</taxon>
    </lineage>
</organism>
<keyword evidence="3" id="KW-1185">Reference proteome</keyword>
<comment type="caution">
    <text evidence="2">The sequence shown here is derived from an EMBL/GenBank/DDBJ whole genome shotgun (WGS) entry which is preliminary data.</text>
</comment>
<accession>A0AAE3QG52</accession>
<feature type="region of interest" description="Disordered" evidence="1">
    <location>
        <begin position="290"/>
        <end position="327"/>
    </location>
</feature>
<feature type="region of interest" description="Disordered" evidence="1">
    <location>
        <begin position="1"/>
        <end position="21"/>
    </location>
</feature>
<evidence type="ECO:0000256" key="1">
    <source>
        <dbReference type="SAM" id="MobiDB-lite"/>
    </source>
</evidence>
<evidence type="ECO:0000313" key="3">
    <source>
        <dbReference type="Proteomes" id="UP001161580"/>
    </source>
</evidence>
<dbReference type="RefSeq" id="WP_311789617.1">
    <property type="nucleotide sequence ID" value="NZ_JALDYY010000035.1"/>
</dbReference>
<reference evidence="2" key="1">
    <citation type="submission" date="2022-03" db="EMBL/GenBank/DDBJ databases">
        <title>Fererhizobium litorale gen. nov., sp. nov., isolated from sandy sediments of the Sea of Japan seashore.</title>
        <authorList>
            <person name="Romanenko L."/>
            <person name="Kurilenko V."/>
            <person name="Otstavnykh N."/>
            <person name="Svetashev V."/>
            <person name="Tekutyeva L."/>
            <person name="Isaeva M."/>
            <person name="Mikhailov V."/>
        </authorList>
    </citation>
    <scope>NUCLEOTIDE SEQUENCE</scope>
    <source>
        <strain evidence="2">KMM 9576</strain>
    </source>
</reference>
<dbReference type="AlphaFoldDB" id="A0AAE3QG52"/>
<dbReference type="EMBL" id="JALDYZ010000026">
    <property type="protein sequence ID" value="MDI7925192.1"/>
    <property type="molecule type" value="Genomic_DNA"/>
</dbReference>
<keyword evidence="2" id="KW-0548">Nucleotidyltransferase</keyword>
<dbReference type="GO" id="GO:0016779">
    <property type="term" value="F:nucleotidyltransferase activity"/>
    <property type="evidence" value="ECO:0007669"/>
    <property type="project" value="UniProtKB-KW"/>
</dbReference>
<protein>
    <submittedName>
        <fullName evidence="2">3-deoxy-manno-octulosonate cytidylyltransferase</fullName>
    </submittedName>
</protein>
<sequence length="327" mass="36232">MSRSAESAPKKTSGPVPGTTAGLETVTEWRALLSRYSHIVLVANSDECQLESLVATLPDTALFVFFNKVYKVLRRPFAGNALLVARSSAAGANIVYRREVGDVLRFFEGANFQGILNIRAHHEERLSAAAEFGVPNVGHLDLAGYFSGFYPQGRMPTSGFALAIWLCELDIGRPVILTGFSARRSEKWKLFHQHDWTFEQVLLRLFVRLGKLQASDTAELCPYAVLQQRFPDIKPADIALSAAEVLSERLDGANHEIDRLISLTKFNRAIQNFTRWLKPKTRKQKLAEKNLREAAQGGSPALADRRNGLDDVSPIGDVAESHGFGKK</sequence>